<protein>
    <submittedName>
        <fullName evidence="5">ABC transporter family substrate-binding protein</fullName>
    </submittedName>
    <submittedName>
        <fullName evidence="4">Lipoprotein</fullName>
    </submittedName>
</protein>
<keyword evidence="6" id="KW-1185">Reference proteome</keyword>
<dbReference type="Gene3D" id="3.90.76.10">
    <property type="entry name" value="Dipeptide-binding Protein, Domain 1"/>
    <property type="match status" value="1"/>
</dbReference>
<feature type="region of interest" description="Disordered" evidence="1">
    <location>
        <begin position="584"/>
        <end position="616"/>
    </location>
</feature>
<dbReference type="Proteomes" id="UP000326029">
    <property type="component" value="Chromosome"/>
</dbReference>
<evidence type="ECO:0000313" key="4">
    <source>
        <dbReference type="EMBL" id="GGR05935.1"/>
    </source>
</evidence>
<feature type="domain" description="Solute-binding protein family 5" evidence="3">
    <location>
        <begin position="358"/>
        <end position="467"/>
    </location>
</feature>
<keyword evidence="2" id="KW-0732">Signal</keyword>
<accession>A0AAV4KD32</accession>
<reference evidence="4" key="3">
    <citation type="submission" date="2023-08" db="EMBL/GenBank/DDBJ databases">
        <authorList>
            <person name="Sun Q."/>
            <person name="Ohkuma M."/>
        </authorList>
    </citation>
    <scope>NUCLEOTIDE SEQUENCE</scope>
    <source>
        <strain evidence="4">JCM 4205</strain>
    </source>
</reference>
<proteinExistence type="predicted"/>
<dbReference type="Proteomes" id="UP000642014">
    <property type="component" value="Unassembled WGS sequence"/>
</dbReference>
<dbReference type="GO" id="GO:1904680">
    <property type="term" value="F:peptide transmembrane transporter activity"/>
    <property type="evidence" value="ECO:0007669"/>
    <property type="project" value="TreeGrafter"/>
</dbReference>
<feature type="compositionally biased region" description="Basic and acidic residues" evidence="1">
    <location>
        <begin position="477"/>
        <end position="499"/>
    </location>
</feature>
<reference evidence="5 6" key="2">
    <citation type="submission" date="2017-09" db="EMBL/GenBank/DDBJ databases">
        <authorList>
            <person name="Lee N."/>
            <person name="Cho B.-K."/>
        </authorList>
    </citation>
    <scope>NUCLEOTIDE SEQUENCE [LARGE SCALE GENOMIC DNA]</scope>
    <source>
        <strain evidence="5 6">ATCC 19740</strain>
    </source>
</reference>
<organism evidence="4 7">
    <name type="scientific">Streptomyces cinereoruber</name>
    <dbReference type="NCBI Taxonomy" id="67260"/>
    <lineage>
        <taxon>Bacteria</taxon>
        <taxon>Bacillati</taxon>
        <taxon>Actinomycetota</taxon>
        <taxon>Actinomycetes</taxon>
        <taxon>Kitasatosporales</taxon>
        <taxon>Streptomycetaceae</taxon>
        <taxon>Streptomyces</taxon>
    </lineage>
</organism>
<evidence type="ECO:0000256" key="2">
    <source>
        <dbReference type="SAM" id="SignalP"/>
    </source>
</evidence>
<feature type="signal peptide" evidence="2">
    <location>
        <begin position="1"/>
        <end position="38"/>
    </location>
</feature>
<feature type="compositionally biased region" description="Basic and acidic residues" evidence="1">
    <location>
        <begin position="534"/>
        <end position="543"/>
    </location>
</feature>
<dbReference type="AlphaFoldDB" id="A0AAV4KD32"/>
<dbReference type="Pfam" id="PF00496">
    <property type="entry name" value="SBP_bac_5"/>
    <property type="match status" value="2"/>
</dbReference>
<evidence type="ECO:0000256" key="1">
    <source>
        <dbReference type="SAM" id="MobiDB-lite"/>
    </source>
</evidence>
<dbReference type="PANTHER" id="PTHR30290">
    <property type="entry name" value="PERIPLASMIC BINDING COMPONENT OF ABC TRANSPORTER"/>
    <property type="match status" value="1"/>
</dbReference>
<dbReference type="PANTHER" id="PTHR30290:SF65">
    <property type="entry name" value="MONOACYL PHOSPHATIDYLINOSITOL TETRAMANNOSIDE-BINDING PROTEIN LPQW-RELATED"/>
    <property type="match status" value="1"/>
</dbReference>
<evidence type="ECO:0000313" key="7">
    <source>
        <dbReference type="Proteomes" id="UP000642014"/>
    </source>
</evidence>
<dbReference type="SUPFAM" id="SSF53850">
    <property type="entry name" value="Periplasmic binding protein-like II"/>
    <property type="match status" value="3"/>
</dbReference>
<dbReference type="GeneID" id="95456526"/>
<name>A0AAV4KD32_9ACTN</name>
<dbReference type="CDD" id="cd08501">
    <property type="entry name" value="PBP2_Lpqw"/>
    <property type="match status" value="1"/>
</dbReference>
<dbReference type="EMBL" id="CP023693">
    <property type="protein sequence ID" value="QEV34585.1"/>
    <property type="molecule type" value="Genomic_DNA"/>
</dbReference>
<dbReference type="EMBL" id="BMSJ01000001">
    <property type="protein sequence ID" value="GGR05935.1"/>
    <property type="molecule type" value="Genomic_DNA"/>
</dbReference>
<feature type="region of interest" description="Disordered" evidence="1">
    <location>
        <begin position="463"/>
        <end position="556"/>
    </location>
</feature>
<dbReference type="InterPro" id="IPR000914">
    <property type="entry name" value="SBP_5_dom"/>
</dbReference>
<feature type="chain" id="PRO_5043327065" evidence="2">
    <location>
        <begin position="39"/>
        <end position="831"/>
    </location>
</feature>
<evidence type="ECO:0000313" key="6">
    <source>
        <dbReference type="Proteomes" id="UP000326029"/>
    </source>
</evidence>
<dbReference type="Gene3D" id="3.40.190.10">
    <property type="entry name" value="Periplasmic binding protein-like II"/>
    <property type="match status" value="1"/>
</dbReference>
<feature type="domain" description="Solute-binding protein family 5" evidence="3">
    <location>
        <begin position="126"/>
        <end position="298"/>
    </location>
</feature>
<reference evidence="4 7" key="1">
    <citation type="journal article" date="2014" name="Int. J. Syst. Evol. Microbiol.">
        <title>Complete genome sequence of Corynebacterium casei LMG S-19264T (=DSM 44701T), isolated from a smear-ripened cheese.</title>
        <authorList>
            <consortium name="US DOE Joint Genome Institute (JGI-PGF)"/>
            <person name="Walter F."/>
            <person name="Albersmeier A."/>
            <person name="Kalinowski J."/>
            <person name="Ruckert C."/>
        </authorList>
    </citation>
    <scope>NUCLEOTIDE SEQUENCE [LARGE SCALE GENOMIC DNA]</scope>
    <source>
        <strain evidence="4 7">JCM 4205</strain>
    </source>
</reference>
<feature type="compositionally biased region" description="Low complexity" evidence="1">
    <location>
        <begin position="605"/>
        <end position="616"/>
    </location>
</feature>
<dbReference type="Gene3D" id="3.10.105.10">
    <property type="entry name" value="Dipeptide-binding Protein, Domain 3"/>
    <property type="match status" value="2"/>
</dbReference>
<feature type="compositionally biased region" description="Low complexity" evidence="1">
    <location>
        <begin position="500"/>
        <end position="511"/>
    </location>
</feature>
<sequence>MSQIGAPHGGTCPKSPRSRTLRTVATLTSAVLAVTALAGCSADDDADAAPVAVQDNAPTPRDLVADGGTLRWAVDAAPTTLNAFQADADATTSRIAGALLPALYTLDQRGRPQRNPDYLESAQVVETEPKQVVLYKLNQQAVWSDGREIGAPDFVAQWRALSGRDTAYWTARNSGYERIEKIERGKNDLEVRVTFSKPYADWQSLFTPLYPKQVMGSPDSFNDGARTTLKATAGPFLLKSVDAKSGDVTLIRSPRWWGQAAKLDTVVLKPVPRADRADALAAGTLDLAEIDRSTAERISLALKDARAGRNGAQAALAHGPGSSITPSKALKSWALAHGSDEEKAEEVRAARKKNQEAIARYASAQDTLATYVVRKSLEPAYTQLSLNGESGPLSDERVRRAVARAIDRQELAESVLKPLGLPAKPPGSHLALAGQAAYKDSSDALGGQDTQEARALLADAGWVPGGAEQPAGTKAGSEAEKKEGTEKGASEKKEAEKPAKSTATPAATAPADAKKKSDEASGDAPSDEGLYIVGDDKPGDRRAVPAQAAPGTGTRVLTPAPAAALQGAALQARAEALDTRPEALEAGTGSAARAGAPQAVKPDRGAAGAYAPRGTAAPAAVPGAQQALGKDGKALSLRFVLPSGPGSESLRTVGDRIVRMLDAVGIRTEVTKVPDESFFKDHIASGDYDLALYSWPASAFPATDARPIFAKPEPASDGSLMVEQNYSRVGTDRIDQLFDQAAGTLDEEEALELVRQADARIWAAAGSIPLYQRPQLVAARADLVNAGAWGFAAPRYQDIGFEKDASPKKADKKADKRTGEKTGEKAGEKAD</sequence>
<gene>
    <name evidence="5" type="ORF">CP977_22460</name>
    <name evidence="4" type="ORF">GCM10010497_04180</name>
</gene>
<evidence type="ECO:0000313" key="5">
    <source>
        <dbReference type="EMBL" id="QEV34585.1"/>
    </source>
</evidence>
<keyword evidence="4" id="KW-0449">Lipoprotein</keyword>
<dbReference type="GO" id="GO:0015833">
    <property type="term" value="P:peptide transport"/>
    <property type="evidence" value="ECO:0007669"/>
    <property type="project" value="TreeGrafter"/>
</dbReference>
<feature type="region of interest" description="Disordered" evidence="1">
    <location>
        <begin position="800"/>
        <end position="831"/>
    </location>
</feature>
<dbReference type="RefSeq" id="WP_152370723.1">
    <property type="nucleotide sequence ID" value="NZ_BMSJ01000001.1"/>
</dbReference>
<evidence type="ECO:0000259" key="3">
    <source>
        <dbReference type="Pfam" id="PF00496"/>
    </source>
</evidence>
<dbReference type="InterPro" id="IPR039424">
    <property type="entry name" value="SBP_5"/>
</dbReference>